<evidence type="ECO:0000313" key="2">
    <source>
        <dbReference type="Proteomes" id="UP000292423"/>
    </source>
</evidence>
<evidence type="ECO:0000313" key="1">
    <source>
        <dbReference type="EMBL" id="RZU45181.1"/>
    </source>
</evidence>
<sequence length="74" mass="8444">MSRENPSRFGLEELSYSELQDIIVEAREMIGLKQQAEIRKAYIDALQAASRVGLGIDELIAWGRKDHRKRGSNK</sequence>
<protein>
    <submittedName>
        <fullName evidence="1">Uncharacterized protein</fullName>
    </submittedName>
</protein>
<dbReference type="Proteomes" id="UP000292423">
    <property type="component" value="Unassembled WGS sequence"/>
</dbReference>
<dbReference type="AlphaFoldDB" id="A0A4Q7Z5Q4"/>
<comment type="caution">
    <text evidence="1">The sequence shown here is derived from an EMBL/GenBank/DDBJ whole genome shotgun (WGS) entry which is preliminary data.</text>
</comment>
<reference evidence="1 2" key="1">
    <citation type="submission" date="2019-02" db="EMBL/GenBank/DDBJ databases">
        <title>Genomic Encyclopedia of Type Strains, Phase IV (KMG-IV): sequencing the most valuable type-strain genomes for metagenomic binning, comparative biology and taxonomic classification.</title>
        <authorList>
            <person name="Goeker M."/>
        </authorList>
    </citation>
    <scope>NUCLEOTIDE SEQUENCE [LARGE SCALE GENOMIC DNA]</scope>
    <source>
        <strain evidence="1 2">DSM 105135</strain>
    </source>
</reference>
<dbReference type="RefSeq" id="WP_130413269.1">
    <property type="nucleotide sequence ID" value="NZ_SHKX01000012.1"/>
</dbReference>
<gene>
    <name evidence="1" type="ORF">EV700_1996</name>
</gene>
<dbReference type="EMBL" id="SHKX01000012">
    <property type="protein sequence ID" value="RZU45181.1"/>
    <property type="molecule type" value="Genomic_DNA"/>
</dbReference>
<name>A0A4Q7Z5Q4_9GAMM</name>
<proteinExistence type="predicted"/>
<organism evidence="1 2">
    <name type="scientific">Fluviicoccus keumensis</name>
    <dbReference type="NCBI Taxonomy" id="1435465"/>
    <lineage>
        <taxon>Bacteria</taxon>
        <taxon>Pseudomonadati</taxon>
        <taxon>Pseudomonadota</taxon>
        <taxon>Gammaproteobacteria</taxon>
        <taxon>Moraxellales</taxon>
        <taxon>Moraxellaceae</taxon>
        <taxon>Fluviicoccus</taxon>
    </lineage>
</organism>
<accession>A0A4Q7Z5Q4</accession>
<keyword evidence="2" id="KW-1185">Reference proteome</keyword>